<comment type="caution">
    <text evidence="1">The sequence shown here is derived from an EMBL/GenBank/DDBJ whole genome shotgun (WGS) entry which is preliminary data.</text>
</comment>
<dbReference type="PATRIC" id="fig|67855.3.peg.450"/>
<dbReference type="PROSITE" id="PS51257">
    <property type="entry name" value="PROKAR_LIPOPROTEIN"/>
    <property type="match status" value="1"/>
</dbReference>
<dbReference type="Pfam" id="PF12587">
    <property type="entry name" value="DUF3761"/>
    <property type="match status" value="1"/>
</dbReference>
<dbReference type="InterPro" id="IPR022236">
    <property type="entry name" value="DUF3761"/>
</dbReference>
<name>A0A0J5P6V9_9PAST</name>
<dbReference type="EMBL" id="JWIZ01000017">
    <property type="protein sequence ID" value="KMK51996.1"/>
    <property type="molecule type" value="Genomic_DNA"/>
</dbReference>
<evidence type="ECO:0000313" key="1">
    <source>
        <dbReference type="EMBL" id="KMK51996.1"/>
    </source>
</evidence>
<organism evidence="1 2">
    <name type="scientific">Muribacter muris</name>
    <dbReference type="NCBI Taxonomy" id="67855"/>
    <lineage>
        <taxon>Bacteria</taxon>
        <taxon>Pseudomonadati</taxon>
        <taxon>Pseudomonadota</taxon>
        <taxon>Gammaproteobacteria</taxon>
        <taxon>Pasteurellales</taxon>
        <taxon>Pasteurellaceae</taxon>
        <taxon>Muribacter</taxon>
    </lineage>
</organism>
<dbReference type="STRING" id="67855.RO21_03400"/>
<sequence length="91" mass="9711">MNKQLIFTMAVAALGLTACSSGQKVEIAKASQDKTIVPQKVAQPTLPNNIPPNATAMCRDGSFSTASFEDRETACIGNGGVLHFINRYHSE</sequence>
<dbReference type="RefSeq" id="WP_047976397.1">
    <property type="nucleotide sequence ID" value="NZ_JWIZ01000017.1"/>
</dbReference>
<protein>
    <recommendedName>
        <fullName evidence="3">DUF3761 domain-containing protein</fullName>
    </recommendedName>
</protein>
<accession>A0A0J5P6V9</accession>
<gene>
    <name evidence="1" type="ORF">RO21_03400</name>
</gene>
<evidence type="ECO:0008006" key="3">
    <source>
        <dbReference type="Google" id="ProtNLM"/>
    </source>
</evidence>
<proteinExistence type="predicted"/>
<keyword evidence="2" id="KW-1185">Reference proteome</keyword>
<dbReference type="AlphaFoldDB" id="A0A0J5P6V9"/>
<reference evidence="1 2" key="1">
    <citation type="submission" date="2014-12" db="EMBL/GenBank/DDBJ databases">
        <title>Reclassification of Actinobacillus muris as Muribacter muris.</title>
        <authorList>
            <person name="Christensen H."/>
            <person name="Nicklas W."/>
            <person name="Bisgaard M."/>
        </authorList>
    </citation>
    <scope>NUCLEOTIDE SEQUENCE [LARGE SCALE GENOMIC DNA]</scope>
    <source>
        <strain evidence="1 2">Ackerman80-443D</strain>
    </source>
</reference>
<evidence type="ECO:0000313" key="2">
    <source>
        <dbReference type="Proteomes" id="UP000036270"/>
    </source>
</evidence>
<dbReference type="Proteomes" id="UP000036270">
    <property type="component" value="Unassembled WGS sequence"/>
</dbReference>